<protein>
    <submittedName>
        <fullName evidence="3">GLUCOSYL/GLUCURONOSYL TRANSFERASES</fullName>
    </submittedName>
</protein>
<dbReference type="Gene3D" id="3.40.50.2000">
    <property type="entry name" value="Glycogen Phosphorylase B"/>
    <property type="match status" value="2"/>
</dbReference>
<keyword evidence="4" id="KW-1185">Reference proteome</keyword>
<keyword evidence="3" id="KW-0808">Transferase</keyword>
<accession>A0A9Q0SX16</accession>
<dbReference type="EMBL" id="JAPFFK010000018">
    <property type="protein sequence ID" value="KAJ6692460.1"/>
    <property type="molecule type" value="Genomic_DNA"/>
</dbReference>
<evidence type="ECO:0000256" key="1">
    <source>
        <dbReference type="ARBA" id="ARBA00009995"/>
    </source>
</evidence>
<sequence>MCRGEAENRLITRDEIEKCLLEATVGPKAVEMKENAMKWKEAAEAAVAEGGSSDRNIRCFIDEMSLEIARKCNGGYNEVPKSVVVNSNEKVVEPAGLPA</sequence>
<name>A0A9Q0SX16_SALPP</name>
<reference evidence="3" key="1">
    <citation type="submission" date="2022-11" db="EMBL/GenBank/DDBJ databases">
        <authorList>
            <person name="Hyden B.L."/>
            <person name="Feng K."/>
            <person name="Yates T."/>
            <person name="Jawdy S."/>
            <person name="Smart L.B."/>
            <person name="Muchero W."/>
        </authorList>
    </citation>
    <scope>NUCLEOTIDE SEQUENCE</scope>
    <source>
        <tissue evidence="3">Shoot tip</tissue>
    </source>
</reference>
<dbReference type="Proteomes" id="UP001151532">
    <property type="component" value="Chromosome 9"/>
</dbReference>
<keyword evidence="2" id="KW-0328">Glycosyltransferase</keyword>
<dbReference type="PANTHER" id="PTHR11926">
    <property type="entry name" value="GLUCOSYL/GLUCURONOSYL TRANSFERASES"/>
    <property type="match status" value="1"/>
</dbReference>
<dbReference type="GO" id="GO:0080043">
    <property type="term" value="F:quercetin 3-O-glucosyltransferase activity"/>
    <property type="evidence" value="ECO:0007669"/>
    <property type="project" value="TreeGrafter"/>
</dbReference>
<comment type="caution">
    <text evidence="3">The sequence shown here is derived from an EMBL/GenBank/DDBJ whole genome shotgun (WGS) entry which is preliminary data.</text>
</comment>
<dbReference type="SUPFAM" id="SSF53756">
    <property type="entry name" value="UDP-Glycosyltransferase/glycogen phosphorylase"/>
    <property type="match status" value="1"/>
</dbReference>
<evidence type="ECO:0000313" key="4">
    <source>
        <dbReference type="Proteomes" id="UP001151532"/>
    </source>
</evidence>
<gene>
    <name evidence="3" type="ORF">OIU79_014248</name>
</gene>
<organism evidence="3 4">
    <name type="scientific">Salix purpurea</name>
    <name type="common">Purple osier willow</name>
    <dbReference type="NCBI Taxonomy" id="77065"/>
    <lineage>
        <taxon>Eukaryota</taxon>
        <taxon>Viridiplantae</taxon>
        <taxon>Streptophyta</taxon>
        <taxon>Embryophyta</taxon>
        <taxon>Tracheophyta</taxon>
        <taxon>Spermatophyta</taxon>
        <taxon>Magnoliopsida</taxon>
        <taxon>eudicotyledons</taxon>
        <taxon>Gunneridae</taxon>
        <taxon>Pentapetalae</taxon>
        <taxon>rosids</taxon>
        <taxon>fabids</taxon>
        <taxon>Malpighiales</taxon>
        <taxon>Salicaceae</taxon>
        <taxon>Saliceae</taxon>
        <taxon>Salix</taxon>
    </lineage>
</organism>
<dbReference type="AlphaFoldDB" id="A0A9Q0SX16"/>
<reference evidence="3" key="2">
    <citation type="journal article" date="2023" name="Int. J. Mol. Sci.">
        <title>De Novo Assembly and Annotation of 11 Diverse Shrub Willow (Salix) Genomes Reveals Novel Gene Organization in Sex-Linked Regions.</title>
        <authorList>
            <person name="Hyden B."/>
            <person name="Feng K."/>
            <person name="Yates T.B."/>
            <person name="Jawdy S."/>
            <person name="Cereghino C."/>
            <person name="Smart L.B."/>
            <person name="Muchero W."/>
        </authorList>
    </citation>
    <scope>NUCLEOTIDE SEQUENCE</scope>
    <source>
        <tissue evidence="3">Shoot tip</tissue>
    </source>
</reference>
<dbReference type="PANTHER" id="PTHR11926:SF986">
    <property type="entry name" value="UDP-GLYCOSYLTRANSFERASE 84A1"/>
    <property type="match status" value="1"/>
</dbReference>
<evidence type="ECO:0000256" key="2">
    <source>
        <dbReference type="ARBA" id="ARBA00022676"/>
    </source>
</evidence>
<comment type="similarity">
    <text evidence="1">Belongs to the UDP-glycosyltransferase family.</text>
</comment>
<proteinExistence type="inferred from homology"/>
<dbReference type="OrthoDB" id="5835829at2759"/>
<evidence type="ECO:0000313" key="3">
    <source>
        <dbReference type="EMBL" id="KAJ6692460.1"/>
    </source>
</evidence>
<dbReference type="GO" id="GO:0080044">
    <property type="term" value="F:quercetin 7-O-glucosyltransferase activity"/>
    <property type="evidence" value="ECO:0007669"/>
    <property type="project" value="TreeGrafter"/>
</dbReference>